<dbReference type="SUPFAM" id="SSF53474">
    <property type="entry name" value="alpha/beta-Hydrolases"/>
    <property type="match status" value="1"/>
</dbReference>
<dbReference type="AlphaFoldDB" id="A0A7I7MGD6"/>
<dbReference type="PANTHER" id="PTHR43056:SF10">
    <property type="entry name" value="COCE_NOND FAMILY, PUTATIVE (AFU_ORTHOLOGUE AFUA_7G00600)-RELATED"/>
    <property type="match status" value="1"/>
</dbReference>
<dbReference type="InterPro" id="IPR000383">
    <property type="entry name" value="Xaa-Pro-like_dom"/>
</dbReference>
<feature type="domain" description="Xaa-Pro dipeptidyl-peptidase C-terminal" evidence="2">
    <location>
        <begin position="311"/>
        <end position="531"/>
    </location>
</feature>
<dbReference type="Pfam" id="PF02129">
    <property type="entry name" value="Peptidase_S15"/>
    <property type="match status" value="1"/>
</dbReference>
<evidence type="ECO:0000313" key="4">
    <source>
        <dbReference type="Proteomes" id="UP000466514"/>
    </source>
</evidence>
<dbReference type="GO" id="GO:0008239">
    <property type="term" value="F:dipeptidyl-peptidase activity"/>
    <property type="evidence" value="ECO:0007669"/>
    <property type="project" value="InterPro"/>
</dbReference>
<gene>
    <name evidence="3" type="ORF">MPSYJ_43530</name>
</gene>
<dbReference type="Gene3D" id="3.40.50.1820">
    <property type="entry name" value="alpha/beta hydrolase"/>
    <property type="match status" value="1"/>
</dbReference>
<dbReference type="KEGG" id="mpsc:MPSYJ_43530"/>
<dbReference type="Pfam" id="PF08530">
    <property type="entry name" value="PepX_C"/>
    <property type="match status" value="1"/>
</dbReference>
<accession>A0A7I7MGD6</accession>
<dbReference type="PANTHER" id="PTHR43056">
    <property type="entry name" value="PEPTIDASE S9 PROLYL OLIGOPEPTIDASE"/>
    <property type="match status" value="1"/>
</dbReference>
<dbReference type="EMBL" id="AP022574">
    <property type="protein sequence ID" value="BBX70892.1"/>
    <property type="molecule type" value="Genomic_DNA"/>
</dbReference>
<dbReference type="NCBIfam" id="TIGR00976">
    <property type="entry name" value="CocE_NonD"/>
    <property type="match status" value="1"/>
</dbReference>
<dbReference type="InterPro" id="IPR013736">
    <property type="entry name" value="Xaa-Pro_dipept_C"/>
</dbReference>
<evidence type="ECO:0000259" key="2">
    <source>
        <dbReference type="SMART" id="SM00939"/>
    </source>
</evidence>
<name>A0A7I7MGD6_9MYCO</name>
<organism evidence="3 4">
    <name type="scientific">Mycolicibacterium psychrotolerans</name>
    <dbReference type="NCBI Taxonomy" id="216929"/>
    <lineage>
        <taxon>Bacteria</taxon>
        <taxon>Bacillati</taxon>
        <taxon>Actinomycetota</taxon>
        <taxon>Actinomycetes</taxon>
        <taxon>Mycobacteriales</taxon>
        <taxon>Mycobacteriaceae</taxon>
        <taxon>Mycolicibacterium</taxon>
    </lineage>
</organism>
<evidence type="ECO:0000313" key="3">
    <source>
        <dbReference type="EMBL" id="BBX70892.1"/>
    </source>
</evidence>
<dbReference type="InterPro" id="IPR050585">
    <property type="entry name" value="Xaa-Pro_dipeptidyl-ppase/CocE"/>
</dbReference>
<dbReference type="SMART" id="SM00939">
    <property type="entry name" value="PepX_C"/>
    <property type="match status" value="1"/>
</dbReference>
<dbReference type="Gene3D" id="1.10.3020.10">
    <property type="entry name" value="alpha-amino acid ester hydrolase ( Helical cap domain)"/>
    <property type="match status" value="1"/>
</dbReference>
<dbReference type="Gene3D" id="2.60.120.260">
    <property type="entry name" value="Galactose-binding domain-like"/>
    <property type="match status" value="1"/>
</dbReference>
<keyword evidence="4" id="KW-1185">Reference proteome</keyword>
<dbReference type="InterPro" id="IPR029058">
    <property type="entry name" value="AB_hydrolase_fold"/>
</dbReference>
<keyword evidence="1 3" id="KW-0378">Hydrolase</keyword>
<dbReference type="InterPro" id="IPR008979">
    <property type="entry name" value="Galactose-bd-like_sf"/>
</dbReference>
<evidence type="ECO:0000256" key="1">
    <source>
        <dbReference type="ARBA" id="ARBA00022801"/>
    </source>
</evidence>
<dbReference type="InterPro" id="IPR005674">
    <property type="entry name" value="CocE/Ser_esterase"/>
</dbReference>
<reference evidence="3 4" key="1">
    <citation type="journal article" date="2019" name="Emerg. Microbes Infect.">
        <title>Comprehensive subspecies identification of 175 nontuberculous mycobacteria species based on 7547 genomic profiles.</title>
        <authorList>
            <person name="Matsumoto Y."/>
            <person name="Kinjo T."/>
            <person name="Motooka D."/>
            <person name="Nabeya D."/>
            <person name="Jung N."/>
            <person name="Uechi K."/>
            <person name="Horii T."/>
            <person name="Iida T."/>
            <person name="Fujita J."/>
            <person name="Nakamura S."/>
        </authorList>
    </citation>
    <scope>NUCLEOTIDE SEQUENCE [LARGE SCALE GENOMIC DNA]</scope>
    <source>
        <strain evidence="3 4">JCM 13323</strain>
    </source>
</reference>
<protein>
    <submittedName>
        <fullName evidence="3">Hydrolase</fullName>
    </submittedName>
</protein>
<dbReference type="SUPFAM" id="SSF49785">
    <property type="entry name" value="Galactose-binding domain-like"/>
    <property type="match status" value="1"/>
</dbReference>
<sequence length="542" mass="59088">MTVQHFLMHRLSGLLHTPPPTTEVDVDRGLRVPMRDGVDLIADHYAPRTGTAAGTLLVRGPYGRRWPFAAVFAEVYAARGYHVVLQSVRGTFGSGGDFDPMVNEIDDGADTVAWLREQPWFTGSFGTVGLSYLGFTQWALLTDPPPELKAAVITVGPHDVRGPRWGHGSFGLNDFLGWSDLVANQEDPRRFRVLLRQLRAQRMVTEASHGLPLGEASRALLGEGAPWFESWLEHPHGDDPFWERMHLRDALERTEIPVLLLSGWQDLFLEQTLEQYGRLRERGVDVAMTIGPWTHSHMMTKAAPTAIRESLDWLGSHLGGTPSTRTAPVRIHLAGDGWLDLPSWPPTMPERVFHLNPGGRLADTAENGGTATFVYNPGDPTPTIGGRLLSPVGGYRDDTALARRADVLTFTGDPLPADLYVVGTPTVELAHVCANPHNDLFVRISQVDAHGASRNVSDGYVAAAPDSGKVRVDLDAVAHLFPAGSRIRVLIAGGSHPRFVRNLGTGEPLTSAQTFATQRHTITLGEESRLVLPAGSQPPSAD</sequence>
<proteinExistence type="predicted"/>
<dbReference type="Proteomes" id="UP000466514">
    <property type="component" value="Chromosome"/>
</dbReference>